<gene>
    <name evidence="5" type="primary">truB</name>
    <name evidence="8" type="ORF">SAMN04489737_1639</name>
</gene>
<feature type="domain" description="tRNA pseudouridylate synthase B C-terminal" evidence="7">
    <location>
        <begin position="218"/>
        <end position="260"/>
    </location>
</feature>
<dbReference type="Pfam" id="PF16198">
    <property type="entry name" value="TruB_C_2"/>
    <property type="match status" value="1"/>
</dbReference>
<dbReference type="InterPro" id="IPR020103">
    <property type="entry name" value="PsdUridine_synth_cat_dom_sf"/>
</dbReference>
<dbReference type="Proteomes" id="UP000214355">
    <property type="component" value="Chromosome I"/>
</dbReference>
<evidence type="ECO:0000259" key="7">
    <source>
        <dbReference type="Pfam" id="PF16198"/>
    </source>
</evidence>
<dbReference type="InterPro" id="IPR014780">
    <property type="entry name" value="tRNA_psdUridine_synth_TruB"/>
</dbReference>
<dbReference type="SUPFAM" id="SSF55120">
    <property type="entry name" value="Pseudouridine synthase"/>
    <property type="match status" value="1"/>
</dbReference>
<dbReference type="AlphaFoldDB" id="A0A1H2LMK3"/>
<feature type="active site" description="Nucleophile" evidence="5">
    <location>
        <position position="66"/>
    </location>
</feature>
<sequence>MARNRKREIDRPRRVMPWGDLPRGLHEAADGLILIDKPQGVTSHDIVGALRRLGATRKVGHTGTLDPMATGLLTVAFGRATKLVQYLTGADKTYVARIVLGVGTDTDDADGTPIVPSTDEVRAVNSIGSDQIDTAIAELTGQIQQVPATVSAKKIGGKRAHDLVRDGVQVDLAAQTVTIYRFERTSDVASESVQIGDKRYGTLAFDIAVDVSSGTYVRALARDLGAKLGVGAHLSMLRREHVGRWDIAQAHTIEALRDRITDGEELPVVGIDDVCAQTFSRIDIDGAEAERLGRGLFIDRHDPIRIDGANKWPACAFLGEQAIAIVSPRSKQLKPDLQIRIF</sequence>
<keyword evidence="4 5" id="KW-0413">Isomerase</keyword>
<evidence type="ECO:0000256" key="3">
    <source>
        <dbReference type="ARBA" id="ARBA00022694"/>
    </source>
</evidence>
<feature type="domain" description="Pseudouridine synthase II N-terminal" evidence="6">
    <location>
        <begin position="51"/>
        <end position="217"/>
    </location>
</feature>
<protein>
    <recommendedName>
        <fullName evidence="5">tRNA pseudouridine synthase B</fullName>
        <ecNumber evidence="5">5.4.99.25</ecNumber>
    </recommendedName>
    <alternativeName>
        <fullName evidence="5">tRNA pseudouridine(55) synthase</fullName>
        <shortName evidence="5">Psi55 synthase</shortName>
    </alternativeName>
    <alternativeName>
        <fullName evidence="5">tRNA pseudouridylate synthase</fullName>
    </alternativeName>
    <alternativeName>
        <fullName evidence="5">tRNA-uridine isomerase</fullName>
    </alternativeName>
</protein>
<dbReference type="PANTHER" id="PTHR13767">
    <property type="entry name" value="TRNA-PSEUDOURIDINE SYNTHASE"/>
    <property type="match status" value="1"/>
</dbReference>
<dbReference type="EC" id="5.4.99.25" evidence="5"/>
<evidence type="ECO:0000256" key="2">
    <source>
        <dbReference type="ARBA" id="ARBA00005642"/>
    </source>
</evidence>
<dbReference type="PANTHER" id="PTHR13767:SF2">
    <property type="entry name" value="PSEUDOURIDYLATE SYNTHASE TRUB1"/>
    <property type="match status" value="1"/>
</dbReference>
<dbReference type="InterPro" id="IPR032819">
    <property type="entry name" value="TruB_C"/>
</dbReference>
<comment type="catalytic activity">
    <reaction evidence="1 5">
        <text>uridine(55) in tRNA = pseudouridine(55) in tRNA</text>
        <dbReference type="Rhea" id="RHEA:42532"/>
        <dbReference type="Rhea" id="RHEA-COMP:10101"/>
        <dbReference type="Rhea" id="RHEA-COMP:10102"/>
        <dbReference type="ChEBI" id="CHEBI:65314"/>
        <dbReference type="ChEBI" id="CHEBI:65315"/>
        <dbReference type="EC" id="5.4.99.25"/>
    </reaction>
</comment>
<dbReference type="GO" id="GO:1990481">
    <property type="term" value="P:mRNA pseudouridine synthesis"/>
    <property type="evidence" value="ECO:0007669"/>
    <property type="project" value="TreeGrafter"/>
</dbReference>
<dbReference type="Pfam" id="PF01509">
    <property type="entry name" value="TruB_N"/>
    <property type="match status" value="1"/>
</dbReference>
<evidence type="ECO:0000256" key="5">
    <source>
        <dbReference type="HAMAP-Rule" id="MF_01080"/>
    </source>
</evidence>
<evidence type="ECO:0000256" key="4">
    <source>
        <dbReference type="ARBA" id="ARBA00023235"/>
    </source>
</evidence>
<name>A0A1H2LMK3_9ACTO</name>
<comment type="similarity">
    <text evidence="2 5">Belongs to the pseudouridine synthase TruB family. Type 1 subfamily.</text>
</comment>
<accession>A0A1H2LMK3</accession>
<dbReference type="InterPro" id="IPR002501">
    <property type="entry name" value="PsdUridine_synth_N"/>
</dbReference>
<evidence type="ECO:0000256" key="1">
    <source>
        <dbReference type="ARBA" id="ARBA00000385"/>
    </source>
</evidence>
<keyword evidence="3 5" id="KW-0819">tRNA processing</keyword>
<dbReference type="EMBL" id="LT629804">
    <property type="protein sequence ID" value="SDU81985.1"/>
    <property type="molecule type" value="Genomic_DNA"/>
</dbReference>
<keyword evidence="9" id="KW-1185">Reference proteome</keyword>
<dbReference type="Gene3D" id="3.30.2350.10">
    <property type="entry name" value="Pseudouridine synthase"/>
    <property type="match status" value="1"/>
</dbReference>
<dbReference type="GO" id="GO:0160148">
    <property type="term" value="F:tRNA pseudouridine(55) synthase activity"/>
    <property type="evidence" value="ECO:0007669"/>
    <property type="project" value="UniProtKB-EC"/>
</dbReference>
<dbReference type="CDD" id="cd02573">
    <property type="entry name" value="PseudoU_synth_EcTruB"/>
    <property type="match status" value="1"/>
</dbReference>
<evidence type="ECO:0000313" key="8">
    <source>
        <dbReference type="EMBL" id="SDU81985.1"/>
    </source>
</evidence>
<dbReference type="GO" id="GO:0031119">
    <property type="term" value="P:tRNA pseudouridine synthesis"/>
    <property type="evidence" value="ECO:0007669"/>
    <property type="project" value="UniProtKB-UniRule"/>
</dbReference>
<evidence type="ECO:0000313" key="9">
    <source>
        <dbReference type="Proteomes" id="UP000214355"/>
    </source>
</evidence>
<reference evidence="9" key="1">
    <citation type="submission" date="2016-10" db="EMBL/GenBank/DDBJ databases">
        <authorList>
            <person name="Varghese N."/>
            <person name="Submissions S."/>
        </authorList>
    </citation>
    <scope>NUCLEOTIDE SEQUENCE [LARGE SCALE GENOMIC DNA]</scope>
    <source>
        <strain evidence="9">DSM 10002</strain>
    </source>
</reference>
<organism evidence="8 9">
    <name type="scientific">Arcanobacterium phocae</name>
    <dbReference type="NCBI Taxonomy" id="131112"/>
    <lineage>
        <taxon>Bacteria</taxon>
        <taxon>Bacillati</taxon>
        <taxon>Actinomycetota</taxon>
        <taxon>Actinomycetes</taxon>
        <taxon>Actinomycetales</taxon>
        <taxon>Actinomycetaceae</taxon>
        <taxon>Arcanobacterium</taxon>
    </lineage>
</organism>
<comment type="function">
    <text evidence="5">Responsible for synthesis of pseudouridine from uracil-55 in the psi GC loop of transfer RNAs.</text>
</comment>
<evidence type="ECO:0000259" key="6">
    <source>
        <dbReference type="Pfam" id="PF01509"/>
    </source>
</evidence>
<dbReference type="STRING" id="131112.SAMN04489737_1639"/>
<proteinExistence type="inferred from homology"/>
<dbReference type="HAMAP" id="MF_01080">
    <property type="entry name" value="TruB_bact"/>
    <property type="match status" value="1"/>
</dbReference>
<dbReference type="NCBIfam" id="TIGR00431">
    <property type="entry name" value="TruB"/>
    <property type="match status" value="1"/>
</dbReference>
<dbReference type="GO" id="GO:0003723">
    <property type="term" value="F:RNA binding"/>
    <property type="evidence" value="ECO:0007669"/>
    <property type="project" value="InterPro"/>
</dbReference>